<dbReference type="EMBL" id="BDIP01001168">
    <property type="protein sequence ID" value="GIQ83763.1"/>
    <property type="molecule type" value="Genomic_DNA"/>
</dbReference>
<dbReference type="Proteomes" id="UP000265618">
    <property type="component" value="Unassembled WGS sequence"/>
</dbReference>
<accession>A0A9K3CUW8</accession>
<protein>
    <submittedName>
        <fullName evidence="2">Uncharacterized protein</fullName>
    </submittedName>
</protein>
<comment type="caution">
    <text evidence="2">The sequence shown here is derived from an EMBL/GenBank/DDBJ whole genome shotgun (WGS) entry which is preliminary data.</text>
</comment>
<feature type="non-terminal residue" evidence="2">
    <location>
        <position position="1"/>
    </location>
</feature>
<evidence type="ECO:0000256" key="1">
    <source>
        <dbReference type="SAM" id="MobiDB-lite"/>
    </source>
</evidence>
<reference evidence="2 3" key="1">
    <citation type="journal article" date="2018" name="PLoS ONE">
        <title>The draft genome of Kipferlia bialata reveals reductive genome evolution in fornicate parasites.</title>
        <authorList>
            <person name="Tanifuji G."/>
            <person name="Takabayashi S."/>
            <person name="Kume K."/>
            <person name="Takagi M."/>
            <person name="Nakayama T."/>
            <person name="Kamikawa R."/>
            <person name="Inagaki Y."/>
            <person name="Hashimoto T."/>
        </authorList>
    </citation>
    <scope>NUCLEOTIDE SEQUENCE [LARGE SCALE GENOMIC DNA]</scope>
    <source>
        <strain evidence="2">NY0173</strain>
    </source>
</reference>
<gene>
    <name evidence="2" type="ORF">KIPB_005133</name>
</gene>
<feature type="compositionally biased region" description="Basic and acidic residues" evidence="1">
    <location>
        <begin position="121"/>
        <end position="136"/>
    </location>
</feature>
<keyword evidence="3" id="KW-1185">Reference proteome</keyword>
<sequence length="136" mass="15187">MYEAASSSLRCSTSLHEYDCECAVQVSEDKGWRLLPSDSDQLGHSASCNSLACLPFRVQRFPLPSETDIQMEWAHNILYLSPTEVLCSDTTGYRLFVLSLPESTACEGDPTVSRDQCSVHPIDRPKLQGKGEFRLQ</sequence>
<feature type="region of interest" description="Disordered" evidence="1">
    <location>
        <begin position="117"/>
        <end position="136"/>
    </location>
</feature>
<organism evidence="2 3">
    <name type="scientific">Kipferlia bialata</name>
    <dbReference type="NCBI Taxonomy" id="797122"/>
    <lineage>
        <taxon>Eukaryota</taxon>
        <taxon>Metamonada</taxon>
        <taxon>Carpediemonas-like organisms</taxon>
        <taxon>Kipferlia</taxon>
    </lineage>
</organism>
<dbReference type="AlphaFoldDB" id="A0A9K3CUW8"/>
<proteinExistence type="predicted"/>
<evidence type="ECO:0000313" key="3">
    <source>
        <dbReference type="Proteomes" id="UP000265618"/>
    </source>
</evidence>
<name>A0A9K3CUW8_9EUKA</name>
<evidence type="ECO:0000313" key="2">
    <source>
        <dbReference type="EMBL" id="GIQ83763.1"/>
    </source>
</evidence>